<dbReference type="AlphaFoldDB" id="A0A3N9U8L2"/>
<dbReference type="InterPro" id="IPR036388">
    <property type="entry name" value="WH-like_DNA-bd_sf"/>
</dbReference>
<dbReference type="SUPFAM" id="SSF51206">
    <property type="entry name" value="cAMP-binding domain-like"/>
    <property type="match status" value="1"/>
</dbReference>
<dbReference type="RefSeq" id="WP_124935198.1">
    <property type="nucleotide sequence ID" value="NZ_RJVQ01000001.1"/>
</dbReference>
<evidence type="ECO:0000256" key="3">
    <source>
        <dbReference type="ARBA" id="ARBA00023163"/>
    </source>
</evidence>
<evidence type="ECO:0000313" key="6">
    <source>
        <dbReference type="EMBL" id="RQW64546.1"/>
    </source>
</evidence>
<keyword evidence="7" id="KW-1185">Reference proteome</keyword>
<dbReference type="SUPFAM" id="SSF46785">
    <property type="entry name" value="Winged helix' DNA-binding domain"/>
    <property type="match status" value="1"/>
</dbReference>
<dbReference type="InterPro" id="IPR036390">
    <property type="entry name" value="WH_DNA-bd_sf"/>
</dbReference>
<dbReference type="InterPro" id="IPR018490">
    <property type="entry name" value="cNMP-bd_dom_sf"/>
</dbReference>
<dbReference type="Pfam" id="PF00027">
    <property type="entry name" value="cNMP_binding"/>
    <property type="match status" value="1"/>
</dbReference>
<dbReference type="PROSITE" id="PS50042">
    <property type="entry name" value="CNMP_BINDING_3"/>
    <property type="match status" value="1"/>
</dbReference>
<evidence type="ECO:0000259" key="5">
    <source>
        <dbReference type="PROSITE" id="PS51063"/>
    </source>
</evidence>
<protein>
    <submittedName>
        <fullName evidence="6">Crp/Fnr family transcriptional regulator</fullName>
    </submittedName>
</protein>
<proteinExistence type="predicted"/>
<comment type="caution">
    <text evidence="6">The sequence shown here is derived from an EMBL/GenBank/DDBJ whole genome shotgun (WGS) entry which is preliminary data.</text>
</comment>
<dbReference type="InterPro" id="IPR000595">
    <property type="entry name" value="cNMP-bd_dom"/>
</dbReference>
<evidence type="ECO:0000256" key="2">
    <source>
        <dbReference type="ARBA" id="ARBA00023125"/>
    </source>
</evidence>
<dbReference type="Gene3D" id="2.60.120.10">
    <property type="entry name" value="Jelly Rolls"/>
    <property type="match status" value="1"/>
</dbReference>
<keyword evidence="3" id="KW-0804">Transcription</keyword>
<accession>A0A3N9U8L2</accession>
<feature type="domain" description="Cyclic nucleotide-binding" evidence="4">
    <location>
        <begin position="28"/>
        <end position="130"/>
    </location>
</feature>
<organism evidence="6 7">
    <name type="scientific">Vibrio viridaestus</name>
    <dbReference type="NCBI Taxonomy" id="2487322"/>
    <lineage>
        <taxon>Bacteria</taxon>
        <taxon>Pseudomonadati</taxon>
        <taxon>Pseudomonadota</taxon>
        <taxon>Gammaproteobacteria</taxon>
        <taxon>Vibrionales</taxon>
        <taxon>Vibrionaceae</taxon>
        <taxon>Vibrio</taxon>
    </lineage>
</organism>
<evidence type="ECO:0000313" key="7">
    <source>
        <dbReference type="Proteomes" id="UP000281112"/>
    </source>
</evidence>
<gene>
    <name evidence="6" type="ORF">EES38_00405</name>
</gene>
<dbReference type="GO" id="GO:0006355">
    <property type="term" value="P:regulation of DNA-templated transcription"/>
    <property type="evidence" value="ECO:0007669"/>
    <property type="project" value="InterPro"/>
</dbReference>
<dbReference type="InterPro" id="IPR012318">
    <property type="entry name" value="HTH_CRP"/>
</dbReference>
<dbReference type="Gene3D" id="1.10.10.10">
    <property type="entry name" value="Winged helix-like DNA-binding domain superfamily/Winged helix DNA-binding domain"/>
    <property type="match status" value="1"/>
</dbReference>
<evidence type="ECO:0000256" key="1">
    <source>
        <dbReference type="ARBA" id="ARBA00023015"/>
    </source>
</evidence>
<feature type="domain" description="HTH crp-type" evidence="5">
    <location>
        <begin position="144"/>
        <end position="212"/>
    </location>
</feature>
<evidence type="ECO:0000259" key="4">
    <source>
        <dbReference type="PROSITE" id="PS50042"/>
    </source>
</evidence>
<dbReference type="Pfam" id="PF13545">
    <property type="entry name" value="HTH_Crp_2"/>
    <property type="match status" value="1"/>
</dbReference>
<dbReference type="OrthoDB" id="9798104at2"/>
<dbReference type="CDD" id="cd00038">
    <property type="entry name" value="CAP_ED"/>
    <property type="match status" value="1"/>
</dbReference>
<dbReference type="InterPro" id="IPR014710">
    <property type="entry name" value="RmlC-like_jellyroll"/>
</dbReference>
<dbReference type="GO" id="GO:0003677">
    <property type="term" value="F:DNA binding"/>
    <property type="evidence" value="ECO:0007669"/>
    <property type="project" value="UniProtKB-KW"/>
</dbReference>
<keyword evidence="2" id="KW-0238">DNA-binding</keyword>
<dbReference type="EMBL" id="RJVQ01000001">
    <property type="protein sequence ID" value="RQW64546.1"/>
    <property type="molecule type" value="Genomic_DNA"/>
</dbReference>
<dbReference type="PROSITE" id="PS51063">
    <property type="entry name" value="HTH_CRP_2"/>
    <property type="match status" value="1"/>
</dbReference>
<reference evidence="6 7" key="1">
    <citation type="submission" date="2018-11" db="EMBL/GenBank/DDBJ databases">
        <title>Vibrio LJC006 sp. nov., isolated from seawater during the bloom of the enteromorpha.</title>
        <authorList>
            <person name="Liang J."/>
        </authorList>
    </citation>
    <scope>NUCLEOTIDE SEQUENCE [LARGE SCALE GENOMIC DNA]</scope>
    <source>
        <strain evidence="6 7">LJC006</strain>
    </source>
</reference>
<dbReference type="Proteomes" id="UP000281112">
    <property type="component" value="Unassembled WGS sequence"/>
</dbReference>
<sequence length="222" mass="25652">MLLTRYIFTNEFTPYEQLFKISPHETCHFKKGDFLCDLGKPFTKIFYIVDGLTKVSVMHKNGEEKITGFWGKGGIYPLICTEHNFVLEYSIMQVAISDVTAFAFDVDVIRNMMHESTELCQEMVNHYCKFTNLLFFCATTQTYEPVITRICNILFIYIKNTSTQENNVYLSQTEIAALIGATRISVVKSLKNLRDEKIIETCRNKIVITNFKKLELKCTSLV</sequence>
<keyword evidence="1" id="KW-0805">Transcription regulation</keyword>
<name>A0A3N9U8L2_9VIBR</name>
<dbReference type="SMART" id="SM00419">
    <property type="entry name" value="HTH_CRP"/>
    <property type="match status" value="1"/>
</dbReference>